<reference evidence="2" key="1">
    <citation type="submission" date="2022-11" db="EMBL/GenBank/DDBJ databases">
        <title>Centuries of genome instability and evolution in soft-shell clam transmissible cancer (bioRxiv).</title>
        <authorList>
            <person name="Hart S.F.M."/>
            <person name="Yonemitsu M.A."/>
            <person name="Giersch R.M."/>
            <person name="Beal B.F."/>
            <person name="Arriagada G."/>
            <person name="Davis B.W."/>
            <person name="Ostrander E.A."/>
            <person name="Goff S.P."/>
            <person name="Metzger M.J."/>
        </authorList>
    </citation>
    <scope>NUCLEOTIDE SEQUENCE</scope>
    <source>
        <strain evidence="2">MELC-2E11</strain>
        <tissue evidence="2">Siphon/mantle</tissue>
    </source>
</reference>
<feature type="compositionally biased region" description="Low complexity" evidence="1">
    <location>
        <begin position="152"/>
        <end position="163"/>
    </location>
</feature>
<sequence>MEIMVKESEETVNMLQASKHQGHASYNGCGRQCVANSVAAIWQGYQQPPAKWEQQTLDNVLSIGDQLYVDITSKSGYQYLSLEDIPDRFCSLEITKGLDRLGLNGEWLERPQLYGSGVSETGLDGLDESESDESGLKRSGLDGFDESGLDGSGLKKSGLDGLD</sequence>
<protein>
    <submittedName>
        <fullName evidence="2">Uncharacterized protein</fullName>
    </submittedName>
</protein>
<accession>A0ABY7DFT2</accession>
<dbReference type="Gene3D" id="3.90.70.120">
    <property type="match status" value="1"/>
</dbReference>
<dbReference type="EMBL" id="CP111013">
    <property type="protein sequence ID" value="WAQ96144.1"/>
    <property type="molecule type" value="Genomic_DNA"/>
</dbReference>
<dbReference type="SUPFAM" id="SSF54001">
    <property type="entry name" value="Cysteine proteinases"/>
    <property type="match status" value="1"/>
</dbReference>
<dbReference type="InterPro" id="IPR038765">
    <property type="entry name" value="Papain-like_cys_pep_sf"/>
</dbReference>
<dbReference type="Proteomes" id="UP001164746">
    <property type="component" value="Chromosome 2"/>
</dbReference>
<evidence type="ECO:0000313" key="2">
    <source>
        <dbReference type="EMBL" id="WAQ96144.1"/>
    </source>
</evidence>
<feature type="region of interest" description="Disordered" evidence="1">
    <location>
        <begin position="119"/>
        <end position="163"/>
    </location>
</feature>
<proteinExistence type="predicted"/>
<gene>
    <name evidence="2" type="ORF">MAR_028834</name>
</gene>
<keyword evidence="3" id="KW-1185">Reference proteome</keyword>
<organism evidence="2 3">
    <name type="scientific">Mya arenaria</name>
    <name type="common">Soft-shell clam</name>
    <dbReference type="NCBI Taxonomy" id="6604"/>
    <lineage>
        <taxon>Eukaryota</taxon>
        <taxon>Metazoa</taxon>
        <taxon>Spiralia</taxon>
        <taxon>Lophotrochozoa</taxon>
        <taxon>Mollusca</taxon>
        <taxon>Bivalvia</taxon>
        <taxon>Autobranchia</taxon>
        <taxon>Heteroconchia</taxon>
        <taxon>Euheterodonta</taxon>
        <taxon>Imparidentia</taxon>
        <taxon>Neoheterodontei</taxon>
        <taxon>Myida</taxon>
        <taxon>Myoidea</taxon>
        <taxon>Myidae</taxon>
        <taxon>Mya</taxon>
    </lineage>
</organism>
<evidence type="ECO:0000313" key="3">
    <source>
        <dbReference type="Proteomes" id="UP001164746"/>
    </source>
</evidence>
<evidence type="ECO:0000256" key="1">
    <source>
        <dbReference type="SAM" id="MobiDB-lite"/>
    </source>
</evidence>
<name>A0ABY7DFT2_MYAAR</name>